<name>A0A382A750_9ZZZZ</name>
<sequence length="382" mass="41461">MSNEPVVLLLISRKTREWSILVNYRKTVFSILILSIIIVLFTGKSYADDLVFKPIPTTYRGAVTIKDGSVAEGRFIIAQITKSNGEVYSTEPVLIRNDKYFMLIVSPPNNSYTRQIVKFYLDGIIPAIEQDSFAPSKSGPNYGPYVFDLTFPSVPTPTPTPTATPTVTPTPTNTPVAADPSIYSGEVVIAGLRVQEGSVIFAQIGEYQSIPAIIEKDDKYRNLVIDPNNSKFFGQTVNFYLNGVLSRTFSSYVPGKVHKDFDLIFVGVPTFTPTPTATATFTPTPMPTSTPRPTNTATPTATNTASPTLSPTATPKIAPVPSLPLMLINNTSTESKELSGGQCFGPSRVSLATGIGNSMLMLAPILFLAGYVRIGRSKKKRD</sequence>
<keyword evidence="2" id="KW-0812">Transmembrane</keyword>
<evidence type="ECO:0000256" key="1">
    <source>
        <dbReference type="SAM" id="MobiDB-lite"/>
    </source>
</evidence>
<evidence type="ECO:0000256" key="2">
    <source>
        <dbReference type="SAM" id="Phobius"/>
    </source>
</evidence>
<proteinExistence type="predicted"/>
<feature type="transmembrane region" description="Helical" evidence="2">
    <location>
        <begin position="28"/>
        <end position="47"/>
    </location>
</feature>
<feature type="compositionally biased region" description="Low complexity" evidence="1">
    <location>
        <begin position="291"/>
        <end position="314"/>
    </location>
</feature>
<dbReference type="AlphaFoldDB" id="A0A382A750"/>
<keyword evidence="2" id="KW-1133">Transmembrane helix</keyword>
<evidence type="ECO:0000313" key="3">
    <source>
        <dbReference type="EMBL" id="SVA96922.1"/>
    </source>
</evidence>
<reference evidence="3" key="1">
    <citation type="submission" date="2018-05" db="EMBL/GenBank/DDBJ databases">
        <authorList>
            <person name="Lanie J.A."/>
            <person name="Ng W.-L."/>
            <person name="Kazmierczak K.M."/>
            <person name="Andrzejewski T.M."/>
            <person name="Davidsen T.M."/>
            <person name="Wayne K.J."/>
            <person name="Tettelin H."/>
            <person name="Glass J.I."/>
            <person name="Rusch D."/>
            <person name="Podicherti R."/>
            <person name="Tsui H.-C.T."/>
            <person name="Winkler M.E."/>
        </authorList>
    </citation>
    <scope>NUCLEOTIDE SEQUENCE</scope>
</reference>
<organism evidence="3">
    <name type="scientific">marine metagenome</name>
    <dbReference type="NCBI Taxonomy" id="408172"/>
    <lineage>
        <taxon>unclassified sequences</taxon>
        <taxon>metagenomes</taxon>
        <taxon>ecological metagenomes</taxon>
    </lineage>
</organism>
<protein>
    <submittedName>
        <fullName evidence="3">Uncharacterized protein</fullName>
    </submittedName>
</protein>
<feature type="transmembrane region" description="Helical" evidence="2">
    <location>
        <begin position="351"/>
        <end position="372"/>
    </location>
</feature>
<dbReference type="EMBL" id="UINC01024040">
    <property type="protein sequence ID" value="SVA96922.1"/>
    <property type="molecule type" value="Genomic_DNA"/>
</dbReference>
<accession>A0A382A750</accession>
<keyword evidence="2" id="KW-0472">Membrane</keyword>
<feature type="region of interest" description="Disordered" evidence="1">
    <location>
        <begin position="277"/>
        <end position="314"/>
    </location>
</feature>
<gene>
    <name evidence="3" type="ORF">METZ01_LOCUS149776</name>
</gene>